<dbReference type="OrthoDB" id="76773at2759"/>
<protein>
    <recommendedName>
        <fullName evidence="3">Ankyrin repeat protein</fullName>
    </recommendedName>
</protein>
<reference evidence="1 2" key="1">
    <citation type="journal article" date="2018" name="Genome Biol. Evol.">
        <title>Multiple Roots of Fruiting Body Formation in Amoebozoa.</title>
        <authorList>
            <person name="Hillmann F."/>
            <person name="Forbes G."/>
            <person name="Novohradska S."/>
            <person name="Ferling I."/>
            <person name="Riege K."/>
            <person name="Groth M."/>
            <person name="Westermann M."/>
            <person name="Marz M."/>
            <person name="Spaller T."/>
            <person name="Winckler T."/>
            <person name="Schaap P."/>
            <person name="Glockner G."/>
        </authorList>
    </citation>
    <scope>NUCLEOTIDE SEQUENCE [LARGE SCALE GENOMIC DNA]</scope>
    <source>
        <strain evidence="1 2">Jena</strain>
    </source>
</reference>
<organism evidence="1 2">
    <name type="scientific">Planoprotostelium fungivorum</name>
    <dbReference type="NCBI Taxonomy" id="1890364"/>
    <lineage>
        <taxon>Eukaryota</taxon>
        <taxon>Amoebozoa</taxon>
        <taxon>Evosea</taxon>
        <taxon>Variosea</taxon>
        <taxon>Cavosteliida</taxon>
        <taxon>Cavosteliaceae</taxon>
        <taxon>Planoprotostelium</taxon>
    </lineage>
</organism>
<proteinExistence type="predicted"/>
<evidence type="ECO:0000313" key="2">
    <source>
        <dbReference type="Proteomes" id="UP000241769"/>
    </source>
</evidence>
<accession>A0A2P6NQ17</accession>
<name>A0A2P6NQ17_9EUKA</name>
<keyword evidence="2" id="KW-1185">Reference proteome</keyword>
<sequence length="102" mass="11279">MQPLEDCADGSTRGSFRRKLYSCSCPIHAMMNDGRFHPDCATGDDRVDPSRENFVLVSSAEGHTNVVKLLLSQPRVDAATQIDEAERRPMEGGCQTNNAYCE</sequence>
<gene>
    <name evidence="1" type="ORF">PROFUN_05822</name>
</gene>
<dbReference type="EMBL" id="MDYQ01000036">
    <property type="protein sequence ID" value="PRP86051.1"/>
    <property type="molecule type" value="Genomic_DNA"/>
</dbReference>
<dbReference type="Proteomes" id="UP000241769">
    <property type="component" value="Unassembled WGS sequence"/>
</dbReference>
<dbReference type="InParanoid" id="A0A2P6NQ17"/>
<evidence type="ECO:0008006" key="3">
    <source>
        <dbReference type="Google" id="ProtNLM"/>
    </source>
</evidence>
<dbReference type="AlphaFoldDB" id="A0A2P6NQ17"/>
<evidence type="ECO:0000313" key="1">
    <source>
        <dbReference type="EMBL" id="PRP86051.1"/>
    </source>
</evidence>
<comment type="caution">
    <text evidence="1">The sequence shown here is derived from an EMBL/GenBank/DDBJ whole genome shotgun (WGS) entry which is preliminary data.</text>
</comment>